<evidence type="ECO:0000256" key="3">
    <source>
        <dbReference type="ARBA" id="ARBA00022692"/>
    </source>
</evidence>
<keyword evidence="3 6" id="KW-0812">Transmembrane</keyword>
<evidence type="ECO:0000259" key="7">
    <source>
        <dbReference type="Pfam" id="PF02687"/>
    </source>
</evidence>
<feature type="transmembrane region" description="Helical" evidence="6">
    <location>
        <begin position="476"/>
        <end position="496"/>
    </location>
</feature>
<sequence>MRWGVPLAGTRARVADAPGAWLLSVLVVALATVLAVVVPAGVAVTADDAVRAAVRVAGDGADTVVTAPFAEDVVDPGRRPTSTAADTVALAEDLPGSLAPDLAAVLAPPVAVVETRAVVLSLPTATAVQLGPTSLRFDWVHRADGAAVTWTAGSAPAAATGGEVQAGVSGAVAAALGVAPGDRLTGAAATGVGVDVLVTGVFAVADEADPAWTGVPDLLAPSTRGAGADRRTTVAVLVSDASVPDARLAAEATRTITLAARPEAFTAAGAEAVAEAVAALRASPVTLRISPLPTVDSRLGAVLLSAADQLAAARAQAAVLVTAGVLATGLVLLLGAAVLVDRRRTVLAAIRARGGSLPGLGVSLLAESAVLTAVGVGVGLGVGLLLAPGYVSGSLPGDAVVAGVVPTALAGLLALPVLGVRAADRATGGDWVPLDRRARLRAARDRSVRRWTADGALVLLAVGAVVALAARGLDGPLVVAAPALAVLAGAVLVARVQPAVSAGLLRWALRARGAVPLLAAAGVRSRAVLGPVALTAITALATLSLALGATTTAGQVEASWTAVGADATVTVDPLPADLPTGGDLAVPARVTDGVQLSTPSGGDRTRVVVVDPTAYARLVEATPLPDVDGLDDLGYDGDRVRALVTPDVVGSVGSLLLDGVQVPIAVVGTLPAGPTTVLLAASAVPADLAVPDTLWLTGPGAAAAAASVPGGDVEMRSSRLAVVQDAPLTRGLVGLVGGTAVLLGVLAVLAVVLAGSAGVRRRRSTSGVLRTLGLGERQARAVALLELLPGVLSTVLPGIAIGALVAALVAGPLGLAQLTGQDTDPGLVVPWSVLGLVVPPVVAVVVLVVGEARARRRVPLAQVLREG</sequence>
<dbReference type="InterPro" id="IPR003838">
    <property type="entry name" value="ABC3_permease_C"/>
</dbReference>
<dbReference type="STRING" id="1052260.SAMN05660199_03589"/>
<protein>
    <submittedName>
        <fullName evidence="8">Putative ABC transport system permease protein</fullName>
    </submittedName>
</protein>
<feature type="transmembrane region" description="Helical" evidence="6">
    <location>
        <begin position="360"/>
        <end position="387"/>
    </location>
</feature>
<feature type="transmembrane region" description="Helical" evidence="6">
    <location>
        <begin position="399"/>
        <end position="418"/>
    </location>
</feature>
<keyword evidence="2" id="KW-1003">Cell membrane</keyword>
<accession>A0A1H0RPS2</accession>
<name>A0A1H0RPS2_9ACTN</name>
<keyword evidence="9" id="KW-1185">Reference proteome</keyword>
<feature type="transmembrane region" description="Helical" evidence="6">
    <location>
        <begin position="527"/>
        <end position="549"/>
    </location>
</feature>
<feature type="transmembrane region" description="Helical" evidence="6">
    <location>
        <begin position="829"/>
        <end position="850"/>
    </location>
</feature>
<feature type="transmembrane region" description="Helical" evidence="6">
    <location>
        <begin position="20"/>
        <end position="42"/>
    </location>
</feature>
<feature type="transmembrane region" description="Helical" evidence="6">
    <location>
        <begin position="732"/>
        <end position="754"/>
    </location>
</feature>
<evidence type="ECO:0000313" key="9">
    <source>
        <dbReference type="Proteomes" id="UP000199088"/>
    </source>
</evidence>
<keyword evidence="4 6" id="KW-1133">Transmembrane helix</keyword>
<dbReference type="Proteomes" id="UP000199088">
    <property type="component" value="Unassembled WGS sequence"/>
</dbReference>
<reference evidence="9" key="1">
    <citation type="submission" date="2016-10" db="EMBL/GenBank/DDBJ databases">
        <authorList>
            <person name="Varghese N."/>
            <person name="Submissions S."/>
        </authorList>
    </citation>
    <scope>NUCLEOTIDE SEQUENCE [LARGE SCALE GENOMIC DNA]</scope>
    <source>
        <strain evidence="9">DSM 45843</strain>
    </source>
</reference>
<evidence type="ECO:0000256" key="4">
    <source>
        <dbReference type="ARBA" id="ARBA00022989"/>
    </source>
</evidence>
<evidence type="ECO:0000313" key="8">
    <source>
        <dbReference type="EMBL" id="SDP31473.1"/>
    </source>
</evidence>
<feature type="transmembrane region" description="Helical" evidence="6">
    <location>
        <begin position="317"/>
        <end position="340"/>
    </location>
</feature>
<feature type="transmembrane region" description="Helical" evidence="6">
    <location>
        <begin position="787"/>
        <end position="809"/>
    </location>
</feature>
<dbReference type="OrthoDB" id="3782729at2"/>
<dbReference type="AlphaFoldDB" id="A0A1H0RPS2"/>
<keyword evidence="5 6" id="KW-0472">Membrane</keyword>
<dbReference type="EMBL" id="FNIR01000012">
    <property type="protein sequence ID" value="SDP31473.1"/>
    <property type="molecule type" value="Genomic_DNA"/>
</dbReference>
<evidence type="ECO:0000256" key="5">
    <source>
        <dbReference type="ARBA" id="ARBA00023136"/>
    </source>
</evidence>
<dbReference type="RefSeq" id="WP_131801780.1">
    <property type="nucleotide sequence ID" value="NZ_FNIR01000012.1"/>
</dbReference>
<gene>
    <name evidence="8" type="ORF">SAMN05660199_03589</name>
</gene>
<evidence type="ECO:0000256" key="2">
    <source>
        <dbReference type="ARBA" id="ARBA00022475"/>
    </source>
</evidence>
<comment type="subcellular location">
    <subcellularLocation>
        <location evidence="1">Cell membrane</location>
        <topology evidence="1">Multi-pass membrane protein</topology>
    </subcellularLocation>
</comment>
<dbReference type="Pfam" id="PF02687">
    <property type="entry name" value="FtsX"/>
    <property type="match status" value="1"/>
</dbReference>
<evidence type="ECO:0000256" key="6">
    <source>
        <dbReference type="SAM" id="Phobius"/>
    </source>
</evidence>
<feature type="transmembrane region" description="Helical" evidence="6">
    <location>
        <begin position="451"/>
        <end position="470"/>
    </location>
</feature>
<organism evidence="8 9">
    <name type="scientific">Klenkia soli</name>
    <dbReference type="NCBI Taxonomy" id="1052260"/>
    <lineage>
        <taxon>Bacteria</taxon>
        <taxon>Bacillati</taxon>
        <taxon>Actinomycetota</taxon>
        <taxon>Actinomycetes</taxon>
        <taxon>Geodermatophilales</taxon>
        <taxon>Geodermatophilaceae</taxon>
        <taxon>Klenkia</taxon>
    </lineage>
</organism>
<proteinExistence type="predicted"/>
<dbReference type="GO" id="GO:0005886">
    <property type="term" value="C:plasma membrane"/>
    <property type="evidence" value="ECO:0007669"/>
    <property type="project" value="UniProtKB-SubCell"/>
</dbReference>
<evidence type="ECO:0000256" key="1">
    <source>
        <dbReference type="ARBA" id="ARBA00004651"/>
    </source>
</evidence>
<feature type="domain" description="ABC3 transporter permease C-terminal" evidence="7">
    <location>
        <begin position="740"/>
        <end position="849"/>
    </location>
</feature>